<dbReference type="GO" id="GO:0005198">
    <property type="term" value="F:structural molecule activity"/>
    <property type="evidence" value="ECO:0007669"/>
    <property type="project" value="InterPro"/>
</dbReference>
<evidence type="ECO:0000313" key="4">
    <source>
        <dbReference type="EMBL" id="AFN40146.1"/>
    </source>
</evidence>
<dbReference type="OrthoDB" id="9195at10239"/>
<dbReference type="SUPFAM" id="SSF52540">
    <property type="entry name" value="P-loop containing nucleoside triphosphate hydrolases"/>
    <property type="match status" value="1"/>
</dbReference>
<keyword evidence="3" id="KW-1048">Host nucleus</keyword>
<dbReference type="InterPro" id="IPR027417">
    <property type="entry name" value="P-loop_NTPase"/>
</dbReference>
<dbReference type="InterPro" id="IPR001301">
    <property type="entry name" value="Gemini_AL1_CLV"/>
</dbReference>
<dbReference type="GO" id="GO:0042025">
    <property type="term" value="C:host cell nucleus"/>
    <property type="evidence" value="ECO:0007669"/>
    <property type="project" value="UniProtKB-SubCell"/>
</dbReference>
<evidence type="ECO:0000256" key="3">
    <source>
        <dbReference type="ARBA" id="ARBA00022562"/>
    </source>
</evidence>
<proteinExistence type="predicted"/>
<evidence type="ECO:0000313" key="5">
    <source>
        <dbReference type="Proteomes" id="UP000203438"/>
    </source>
</evidence>
<dbReference type="GeneID" id="13246731"/>
<sequence length="135" mass="15657">RAQEPDSKPDRPKSLYICGPSRSGKTAWARSLGLHNYFTGAIKFHDYNDHALYNVIDDIQYTKISHEVMKSLVGSQKNITVNIKYRPDRTIKGGIPSIICVNPDMDWLTYMSPTIKDWWNQNVLMHYMDPTDVFY</sequence>
<dbReference type="EMBL" id="JQ920490">
    <property type="protein sequence ID" value="AFN40146.1"/>
    <property type="molecule type" value="Genomic_DNA"/>
</dbReference>
<organism evidence="4 5">
    <name type="scientific">Citrus chlorotic dwarf associated virus</name>
    <dbReference type="NCBI Taxonomy" id="1202142"/>
    <lineage>
        <taxon>Viruses</taxon>
        <taxon>Monodnaviria</taxon>
        <taxon>Shotokuvirae</taxon>
        <taxon>Cressdnaviricota</taxon>
        <taxon>Repensiviricetes</taxon>
        <taxon>Geplafuvirales</taxon>
        <taxon>Geminiviridae</taxon>
        <taxon>Citlodavirus</taxon>
        <taxon>Citlodavirus citri</taxon>
    </lineage>
</organism>
<dbReference type="Proteomes" id="UP000203438">
    <property type="component" value="Segment"/>
</dbReference>
<dbReference type="Gene3D" id="3.40.50.300">
    <property type="entry name" value="P-loop containing nucleotide triphosphate hydrolases"/>
    <property type="match status" value="1"/>
</dbReference>
<evidence type="ECO:0000256" key="2">
    <source>
        <dbReference type="ARBA" id="ARBA00014531"/>
    </source>
</evidence>
<protein>
    <recommendedName>
        <fullName evidence="2">Replication-associated protein</fullName>
    </recommendedName>
</protein>
<dbReference type="PRINTS" id="PR00228">
    <property type="entry name" value="GEMCOATCLVL1"/>
</dbReference>
<dbReference type="RefSeq" id="YP_006522421.1">
    <property type="nucleotide sequence ID" value="NC_018151.1"/>
</dbReference>
<dbReference type="KEGG" id="vg:13246731"/>
<keyword evidence="5" id="KW-1185">Reference proteome</keyword>
<feature type="non-terminal residue" evidence="4">
    <location>
        <position position="1"/>
    </location>
</feature>
<evidence type="ECO:0000256" key="1">
    <source>
        <dbReference type="ARBA" id="ARBA00004147"/>
    </source>
</evidence>
<reference evidence="4 5" key="1">
    <citation type="journal article" date="2012" name="Virology">
        <title>Identification of a single-stranded DNA virus associated with citrus chlorotic dwarf disease, a new member in the family Geminiviridae.</title>
        <authorList>
            <person name="Loconsole G."/>
            <person name="Saldarelli P."/>
            <person name="Doddapaneni H."/>
            <person name="Savino V."/>
            <person name="Martelli G.P."/>
            <person name="Saponari M."/>
        </authorList>
    </citation>
    <scope>NUCLEOTIDE SEQUENCE [LARGE SCALE GENOMIC DNA]</scope>
    <source>
        <strain evidence="4">TK4</strain>
    </source>
</reference>
<accession>I6X8D9</accession>
<comment type="subcellular location">
    <subcellularLocation>
        <location evidence="1">Host nucleus</location>
    </subcellularLocation>
</comment>
<name>I6X8D9_9GEMI</name>